<sequence>MLFGVKLANQVYPPWRSSYIDYERLKKLLKESVLNEDGMSGQSTKNKKSEKDDWSEKDESNFVSALDAELEKVYGFQVAKYNAIMERLVRLEKKTDDEEAMKTLDFNAFQHMLEESLSEAQELDNFSRLNYTGFIKIVKKHDKLHPKYPSVKSLLQVRLKELPFHSEEYSPLLYKISFLYNILRNSFPSMSKSLANSSKLSSVTNGEDMSFQSYTFWIHPDNLMEVKTRILRHLPVLVYASAPTENDDLIDRIESSILNSNISMQTPSSSSSVADGDAIGNKTYDPVIRTIYFDNDFFELYNNKLLKTNSSPTLRLRWTGKLADKPDMFLEKRMFVEDSETGISDFDEVRLKLKPKFINGFIFNGDDEFKEKTLKKLKDRGTVENEIDKVSNDFDNIKKFVLENELQPMLRAMYTRTAFQIPGDDRIRITIDSDLMYVREDSLDKDRPIRDPKNWHRSDIDADVANPMKFLRPGEYSKFPYSVMDIRIRNSFADAKSGQKSMIQSQLPRKHGKWIEELTNSHLVKEVPKFSKYTQGVASLFGDDDNLDMLPFWLPDLETDIRIDPKQAYEEEKKKLEEQKENQARIAKIRRISAVPTPGSVETAVEQLQAPELQSKSSDERGADLDDHESSDEDESDARSKKLKKKQNRDANFFRILAGRQAKLTGVDSEEEEVELPPGVKKPTSYLKNAGPVKVEAKVWLANERTFNRWLSLTSLMSVLTFSIYNSLKRAEFPNLARFLAYVYFGITIFTGVWSYRTYLTRLTVIRERSGKHLDAPFGPLLIATMLTITLVVNFVLAFREAASKRHDALNDVAVLTVDELPRSLERILNFVFAMVGAKVPSSN</sequence>
<name>A0A1G4M808_LACFM</name>
<dbReference type="PANTHER" id="PTHR46140">
    <property type="entry name" value="VACUOLAR TRANSPORTER CHAPERONE 1-RELATED"/>
    <property type="match status" value="1"/>
</dbReference>
<dbReference type="Gene3D" id="3.20.100.30">
    <property type="entry name" value="VTC, catalytic tunnel domain"/>
    <property type="match status" value="1"/>
</dbReference>
<dbReference type="InterPro" id="IPR004331">
    <property type="entry name" value="SPX_dom"/>
</dbReference>
<dbReference type="InterPro" id="IPR003807">
    <property type="entry name" value="DUF202"/>
</dbReference>
<protein>
    <submittedName>
        <fullName evidence="9">LAFE_0B06678g1_1</fullName>
    </submittedName>
</protein>
<dbReference type="STRING" id="4955.A0A1G4M808"/>
<feature type="transmembrane region" description="Helical" evidence="7">
    <location>
        <begin position="710"/>
        <end position="727"/>
    </location>
</feature>
<keyword evidence="10" id="KW-1185">Reference proteome</keyword>
<dbReference type="CDD" id="cd14480">
    <property type="entry name" value="SPX_VTC2_like"/>
    <property type="match status" value="1"/>
</dbReference>
<evidence type="ECO:0000313" key="10">
    <source>
        <dbReference type="Proteomes" id="UP000190831"/>
    </source>
</evidence>
<evidence type="ECO:0000256" key="7">
    <source>
        <dbReference type="SAM" id="Phobius"/>
    </source>
</evidence>
<comment type="subcellular location">
    <subcellularLocation>
        <location evidence="1">Vacuole membrane</location>
        <topology evidence="1">Multi-pass membrane protein</topology>
    </subcellularLocation>
</comment>
<dbReference type="InterPro" id="IPR042267">
    <property type="entry name" value="VTC_sf"/>
</dbReference>
<dbReference type="Pfam" id="PF02656">
    <property type="entry name" value="DUF202"/>
    <property type="match status" value="1"/>
</dbReference>
<keyword evidence="2" id="KW-0926">Vacuole</keyword>
<dbReference type="PANTHER" id="PTHR46140:SF2">
    <property type="entry name" value="VACUOLAR TRANSPORTER CHAPERONE 3 COMPLEX SUBUNIT 3-RELATED"/>
    <property type="match status" value="1"/>
</dbReference>
<dbReference type="InterPro" id="IPR051572">
    <property type="entry name" value="VTC_Complex_Subunit"/>
</dbReference>
<feature type="domain" description="SPX" evidence="8">
    <location>
        <begin position="1"/>
        <end position="155"/>
    </location>
</feature>
<dbReference type="GO" id="GO:0006799">
    <property type="term" value="P:polyphosphate biosynthetic process"/>
    <property type="evidence" value="ECO:0007669"/>
    <property type="project" value="UniProtKB-ARBA"/>
</dbReference>
<evidence type="ECO:0000259" key="8">
    <source>
        <dbReference type="PROSITE" id="PS51382"/>
    </source>
</evidence>
<dbReference type="Proteomes" id="UP000190831">
    <property type="component" value="Chromosome B"/>
</dbReference>
<feature type="transmembrane region" description="Helical" evidence="7">
    <location>
        <begin position="776"/>
        <end position="797"/>
    </location>
</feature>
<evidence type="ECO:0000256" key="6">
    <source>
        <dbReference type="SAM" id="MobiDB-lite"/>
    </source>
</evidence>
<feature type="region of interest" description="Disordered" evidence="6">
    <location>
        <begin position="36"/>
        <end position="55"/>
    </location>
</feature>
<evidence type="ECO:0000256" key="4">
    <source>
        <dbReference type="ARBA" id="ARBA00022989"/>
    </source>
</evidence>
<keyword evidence="3 7" id="KW-0812">Transmembrane</keyword>
<evidence type="ECO:0000256" key="1">
    <source>
        <dbReference type="ARBA" id="ARBA00004128"/>
    </source>
</evidence>
<evidence type="ECO:0000256" key="5">
    <source>
        <dbReference type="ARBA" id="ARBA00023136"/>
    </source>
</evidence>
<organism evidence="9 10">
    <name type="scientific">Lachancea fermentati</name>
    <name type="common">Zygosaccharomyces fermentati</name>
    <dbReference type="NCBI Taxonomy" id="4955"/>
    <lineage>
        <taxon>Eukaryota</taxon>
        <taxon>Fungi</taxon>
        <taxon>Dikarya</taxon>
        <taxon>Ascomycota</taxon>
        <taxon>Saccharomycotina</taxon>
        <taxon>Saccharomycetes</taxon>
        <taxon>Saccharomycetales</taxon>
        <taxon>Saccharomycetaceae</taxon>
        <taxon>Lachancea</taxon>
    </lineage>
</organism>
<dbReference type="EMBL" id="LT598489">
    <property type="protein sequence ID" value="SCV99976.1"/>
    <property type="molecule type" value="Genomic_DNA"/>
</dbReference>
<dbReference type="GO" id="GO:0000329">
    <property type="term" value="C:fungal-type vacuole membrane"/>
    <property type="evidence" value="ECO:0007669"/>
    <property type="project" value="TreeGrafter"/>
</dbReference>
<evidence type="ECO:0000256" key="2">
    <source>
        <dbReference type="ARBA" id="ARBA00022554"/>
    </source>
</evidence>
<feature type="region of interest" description="Disordered" evidence="6">
    <location>
        <begin position="597"/>
        <end position="646"/>
    </location>
</feature>
<gene>
    <name evidence="9" type="ORF">LAFE_0B06678G</name>
</gene>
<dbReference type="PROSITE" id="PS51382">
    <property type="entry name" value="SPX"/>
    <property type="match status" value="1"/>
</dbReference>
<accession>A0A1G4M808</accession>
<keyword evidence="5 7" id="KW-0472">Membrane</keyword>
<reference evidence="10" key="1">
    <citation type="submission" date="2016-03" db="EMBL/GenBank/DDBJ databases">
        <authorList>
            <person name="Devillers H."/>
        </authorList>
    </citation>
    <scope>NUCLEOTIDE SEQUENCE [LARGE SCALE GENOMIC DNA]</scope>
</reference>
<dbReference type="Pfam" id="PF09359">
    <property type="entry name" value="VTC"/>
    <property type="match status" value="1"/>
</dbReference>
<dbReference type="InterPro" id="IPR018966">
    <property type="entry name" value="VTC_domain"/>
</dbReference>
<dbReference type="AlphaFoldDB" id="A0A1G4M808"/>
<evidence type="ECO:0000313" key="9">
    <source>
        <dbReference type="EMBL" id="SCV99976.1"/>
    </source>
</evidence>
<feature type="transmembrane region" description="Helical" evidence="7">
    <location>
        <begin position="739"/>
        <end position="756"/>
    </location>
</feature>
<keyword evidence="4 7" id="KW-1133">Transmembrane helix</keyword>
<dbReference type="OrthoDB" id="6493944at2759"/>
<dbReference type="GO" id="GO:0033254">
    <property type="term" value="C:vacuolar transporter chaperone complex"/>
    <property type="evidence" value="ECO:0007669"/>
    <property type="project" value="UniProtKB-ARBA"/>
</dbReference>
<dbReference type="OMA" id="SFKFWVH"/>
<evidence type="ECO:0000256" key="3">
    <source>
        <dbReference type="ARBA" id="ARBA00022692"/>
    </source>
</evidence>
<feature type="compositionally biased region" description="Acidic residues" evidence="6">
    <location>
        <begin position="626"/>
        <end position="636"/>
    </location>
</feature>
<proteinExistence type="predicted"/>